<organism evidence="2 3">
    <name type="scientific">Mucor circinelloides f. lusitanicus</name>
    <name type="common">Mucor racemosus var. lusitanicus</name>
    <dbReference type="NCBI Taxonomy" id="29924"/>
    <lineage>
        <taxon>Eukaryota</taxon>
        <taxon>Fungi</taxon>
        <taxon>Fungi incertae sedis</taxon>
        <taxon>Mucoromycota</taxon>
        <taxon>Mucoromycotina</taxon>
        <taxon>Mucoromycetes</taxon>
        <taxon>Mucorales</taxon>
        <taxon>Mucorineae</taxon>
        <taxon>Mucoraceae</taxon>
        <taxon>Mucor</taxon>
    </lineage>
</organism>
<dbReference type="EMBL" id="JAAECE010000004">
    <property type="protein sequence ID" value="KAF1802812.1"/>
    <property type="molecule type" value="Genomic_DNA"/>
</dbReference>
<evidence type="ECO:0000313" key="3">
    <source>
        <dbReference type="Proteomes" id="UP000469890"/>
    </source>
</evidence>
<comment type="caution">
    <text evidence="2">The sequence shown here is derived from an EMBL/GenBank/DDBJ whole genome shotgun (WGS) entry which is preliminary data.</text>
</comment>
<name>A0A8H4BI90_MUCCL</name>
<gene>
    <name evidence="2" type="ORF">FB192DRAFT_1447613</name>
</gene>
<protein>
    <submittedName>
        <fullName evidence="2">Uncharacterized protein</fullName>
    </submittedName>
</protein>
<proteinExistence type="predicted"/>
<reference evidence="2 3" key="1">
    <citation type="submission" date="2019-09" db="EMBL/GenBank/DDBJ databases">
        <authorList>
            <consortium name="DOE Joint Genome Institute"/>
            <person name="Mondo S.J."/>
            <person name="Navarro-Mendoza M.I."/>
            <person name="Perez-Arques C."/>
            <person name="Panchal S."/>
            <person name="Nicolas F.E."/>
            <person name="Ganguly P."/>
            <person name="Pangilinan J."/>
            <person name="Grigoriev I."/>
            <person name="Heitman J."/>
            <person name="Sanya K."/>
            <person name="Garre V."/>
        </authorList>
    </citation>
    <scope>NUCLEOTIDE SEQUENCE [LARGE SCALE GENOMIC DNA]</scope>
    <source>
        <strain evidence="2 3">MU402</strain>
    </source>
</reference>
<accession>A0A8H4BI90</accession>
<dbReference type="AlphaFoldDB" id="A0A8H4BI90"/>
<evidence type="ECO:0000313" key="2">
    <source>
        <dbReference type="EMBL" id="KAF1802812.1"/>
    </source>
</evidence>
<dbReference type="Proteomes" id="UP000469890">
    <property type="component" value="Unassembled WGS sequence"/>
</dbReference>
<evidence type="ECO:0000256" key="1">
    <source>
        <dbReference type="SAM" id="MobiDB-lite"/>
    </source>
</evidence>
<feature type="region of interest" description="Disordered" evidence="1">
    <location>
        <begin position="1"/>
        <end position="21"/>
    </location>
</feature>
<sequence length="116" mass="13330">MKIRKSANPATQSLDTGGHTYSDEVKKDIRLLQSFKNKASMFRWAFKSRRFVDLGFETEAPLLLYQRRNIDYYSIATFILHCSSCGSITQAQLKEARKMLDEIDYLKDLGIGNSAR</sequence>